<feature type="transmembrane region" description="Helical" evidence="1">
    <location>
        <begin position="99"/>
        <end position="119"/>
    </location>
</feature>
<sequence length="211" mass="22886">MSRSGLRDVVERRQVNAVLGWLLVGFLAVVAVAALLRRDLLWAGFTLVVVALAIVPAVAARNPRSMLPWEVIALASLPMLARVVVVGQRVDGITLTGRVTTYLAVAAVALIIAVELDVFTSVKMNYSFAVLFVVIATMAAAGVWAVAQWLSDLYLGTGFLVDRNTGATPETELMWDFVAATVAGVGAGFLFEFYFRRRRDRQAALLEEVES</sequence>
<accession>A0A1H8RU28</accession>
<feature type="transmembrane region" description="Helical" evidence="1">
    <location>
        <begin position="173"/>
        <end position="195"/>
    </location>
</feature>
<evidence type="ECO:0000256" key="1">
    <source>
        <dbReference type="SAM" id="Phobius"/>
    </source>
</evidence>
<gene>
    <name evidence="2" type="ORF">SAMN04487948_104211</name>
</gene>
<dbReference type="Proteomes" id="UP000199126">
    <property type="component" value="Unassembled WGS sequence"/>
</dbReference>
<protein>
    <submittedName>
        <fullName evidence="2">Uncharacterized protein</fullName>
    </submittedName>
</protein>
<name>A0A1H8RU28_9EURY</name>
<dbReference type="RefSeq" id="WP_089823441.1">
    <property type="nucleotide sequence ID" value="NZ_FODV01000004.1"/>
</dbReference>
<evidence type="ECO:0000313" key="3">
    <source>
        <dbReference type="Proteomes" id="UP000199126"/>
    </source>
</evidence>
<feature type="transmembrane region" description="Helical" evidence="1">
    <location>
        <begin position="42"/>
        <end position="60"/>
    </location>
</feature>
<feature type="transmembrane region" description="Helical" evidence="1">
    <location>
        <begin position="67"/>
        <end position="87"/>
    </location>
</feature>
<feature type="transmembrane region" description="Helical" evidence="1">
    <location>
        <begin position="15"/>
        <end position="36"/>
    </location>
</feature>
<keyword evidence="1" id="KW-0472">Membrane</keyword>
<organism evidence="2 3">
    <name type="scientific">Halogranum amylolyticum</name>
    <dbReference type="NCBI Taxonomy" id="660520"/>
    <lineage>
        <taxon>Archaea</taxon>
        <taxon>Methanobacteriati</taxon>
        <taxon>Methanobacteriota</taxon>
        <taxon>Stenosarchaea group</taxon>
        <taxon>Halobacteria</taxon>
        <taxon>Halobacteriales</taxon>
        <taxon>Haloferacaceae</taxon>
    </lineage>
</organism>
<proteinExistence type="predicted"/>
<keyword evidence="1" id="KW-0812">Transmembrane</keyword>
<evidence type="ECO:0000313" key="2">
    <source>
        <dbReference type="EMBL" id="SEO69433.1"/>
    </source>
</evidence>
<dbReference type="AlphaFoldDB" id="A0A1H8RU28"/>
<keyword evidence="1" id="KW-1133">Transmembrane helix</keyword>
<feature type="transmembrane region" description="Helical" evidence="1">
    <location>
        <begin position="126"/>
        <end position="147"/>
    </location>
</feature>
<keyword evidence="3" id="KW-1185">Reference proteome</keyword>
<dbReference type="EMBL" id="FODV01000004">
    <property type="protein sequence ID" value="SEO69433.1"/>
    <property type="molecule type" value="Genomic_DNA"/>
</dbReference>
<reference evidence="3" key="1">
    <citation type="submission" date="2016-10" db="EMBL/GenBank/DDBJ databases">
        <authorList>
            <person name="Varghese N."/>
            <person name="Submissions S."/>
        </authorList>
    </citation>
    <scope>NUCLEOTIDE SEQUENCE [LARGE SCALE GENOMIC DNA]</scope>
    <source>
        <strain evidence="3">CGMCC 1.10121</strain>
    </source>
</reference>
<dbReference type="OrthoDB" id="342532at2157"/>